<name>A0ABM3ZRZ3_ZIZJJ</name>
<sequence length="342" mass="37218">MGLCDYPLATKCGIPRPLKLSPSASEDSGFHFEIDWIAFLPGDVMGLAMDVYWFGKEGSSLWQDCGKTELLRRLAENITSLRELDLGGLNFSSKVPESLGNLSSLTHLSLYGCNLHGDFPKTIFRLPNLQSVKLRDNDDLTGSLSEFHSGSNLLLLEVSSTKFGGKLPNSVGNLTSLNVLDLMNCMFSGPVPYSLGNLANISQLLLGSNEFIGEFPSSLGNLTQLSDLDLANNFFHGSLPMSFPYLLEDIYFKNNSFTGPVPFQTFSNLTLLSTIDLSSNSLNGVIPSSLLSSASLQSLCLDDNQLIDLESITSISSQLEYLSLNRNKLKGVFQVPSSNCKA</sequence>
<dbReference type="InterPro" id="IPR032675">
    <property type="entry name" value="LRR_dom_sf"/>
</dbReference>
<dbReference type="Proteomes" id="UP001652623">
    <property type="component" value="Chromosome 9"/>
</dbReference>
<dbReference type="PANTHER" id="PTHR48007:SF76">
    <property type="entry name" value="OS03G0145102 PROTEIN"/>
    <property type="match status" value="1"/>
</dbReference>
<dbReference type="GeneID" id="132799441"/>
<proteinExistence type="predicted"/>
<protein>
    <submittedName>
        <fullName evidence="2">Receptor-like protein 7</fullName>
    </submittedName>
</protein>
<dbReference type="InterPro" id="IPR046959">
    <property type="entry name" value="PRK1-6/SRF4-like"/>
</dbReference>
<evidence type="ECO:0000313" key="2">
    <source>
        <dbReference type="RefSeq" id="XP_060667248.1"/>
    </source>
</evidence>
<evidence type="ECO:0000313" key="1">
    <source>
        <dbReference type="Proteomes" id="UP001652623"/>
    </source>
</evidence>
<dbReference type="PROSITE" id="PS51450">
    <property type="entry name" value="LRR"/>
    <property type="match status" value="1"/>
</dbReference>
<reference evidence="2" key="1">
    <citation type="submission" date="2025-08" db="UniProtKB">
        <authorList>
            <consortium name="RefSeq"/>
        </authorList>
    </citation>
    <scope>IDENTIFICATION</scope>
    <source>
        <tissue evidence="2">Seedling</tissue>
    </source>
</reference>
<dbReference type="Pfam" id="PF00560">
    <property type="entry name" value="LRR_1"/>
    <property type="match status" value="5"/>
</dbReference>
<organism evidence="1 2">
    <name type="scientific">Ziziphus jujuba</name>
    <name type="common">Chinese jujube</name>
    <name type="synonym">Ziziphus sativa</name>
    <dbReference type="NCBI Taxonomy" id="326968"/>
    <lineage>
        <taxon>Eukaryota</taxon>
        <taxon>Viridiplantae</taxon>
        <taxon>Streptophyta</taxon>
        <taxon>Embryophyta</taxon>
        <taxon>Tracheophyta</taxon>
        <taxon>Spermatophyta</taxon>
        <taxon>Magnoliopsida</taxon>
        <taxon>eudicotyledons</taxon>
        <taxon>Gunneridae</taxon>
        <taxon>Pentapetalae</taxon>
        <taxon>rosids</taxon>
        <taxon>fabids</taxon>
        <taxon>Rosales</taxon>
        <taxon>Rhamnaceae</taxon>
        <taxon>Paliureae</taxon>
        <taxon>Ziziphus</taxon>
    </lineage>
</organism>
<accession>A0ABM3ZRZ3</accession>
<gene>
    <name evidence="2" type="primary">LOC132799441</name>
</gene>
<dbReference type="PANTHER" id="PTHR48007">
    <property type="entry name" value="LEUCINE-RICH REPEAT RECEPTOR-LIKE PROTEIN KINASE PXC1"/>
    <property type="match status" value="1"/>
</dbReference>
<dbReference type="Gene3D" id="3.80.10.10">
    <property type="entry name" value="Ribonuclease Inhibitor"/>
    <property type="match status" value="2"/>
</dbReference>
<dbReference type="InterPro" id="IPR001611">
    <property type="entry name" value="Leu-rich_rpt"/>
</dbReference>
<dbReference type="RefSeq" id="XP_060667248.1">
    <property type="nucleotide sequence ID" value="XM_060811265.1"/>
</dbReference>
<dbReference type="SUPFAM" id="SSF52058">
    <property type="entry name" value="L domain-like"/>
    <property type="match status" value="1"/>
</dbReference>
<keyword evidence="1" id="KW-1185">Reference proteome</keyword>